<dbReference type="SUPFAM" id="SSF53850">
    <property type="entry name" value="Periplasmic binding protein-like II"/>
    <property type="match status" value="1"/>
</dbReference>
<keyword evidence="4" id="KW-0732">Signal</keyword>
<gene>
    <name evidence="6" type="ORF">C7U56_14820</name>
</gene>
<dbReference type="AlphaFoldDB" id="A0A2T3FKH7"/>
<feature type="domain" description="Solute-binding protein family 5" evidence="5">
    <location>
        <begin position="115"/>
        <end position="466"/>
    </location>
</feature>
<dbReference type="GO" id="GO:0042597">
    <property type="term" value="C:periplasmic space"/>
    <property type="evidence" value="ECO:0007669"/>
    <property type="project" value="UniProtKB-ARBA"/>
</dbReference>
<evidence type="ECO:0000259" key="5">
    <source>
        <dbReference type="Pfam" id="PF00496"/>
    </source>
</evidence>
<dbReference type="InterPro" id="IPR023765">
    <property type="entry name" value="SBP_5_CS"/>
</dbReference>
<proteinExistence type="inferred from homology"/>
<dbReference type="Gene3D" id="3.40.190.10">
    <property type="entry name" value="Periplasmic binding protein-like II"/>
    <property type="match status" value="1"/>
</dbReference>
<reference evidence="6 7" key="1">
    <citation type="submission" date="2018-03" db="EMBL/GenBank/DDBJ databases">
        <title>Lachnoclostridium SNUG30386 gen.nov., sp.nov., isolated from human faeces.</title>
        <authorList>
            <person name="Seo B."/>
            <person name="Jeon K."/>
            <person name="Ko G."/>
        </authorList>
    </citation>
    <scope>NUCLEOTIDE SEQUENCE [LARGE SCALE GENOMIC DNA]</scope>
    <source>
        <strain evidence="6 7">SNUG30386</strain>
    </source>
</reference>
<dbReference type="EMBL" id="PYLO01000007">
    <property type="protein sequence ID" value="PST35762.1"/>
    <property type="molecule type" value="Genomic_DNA"/>
</dbReference>
<evidence type="ECO:0000313" key="7">
    <source>
        <dbReference type="Proteomes" id="UP000241048"/>
    </source>
</evidence>
<dbReference type="GO" id="GO:0043190">
    <property type="term" value="C:ATP-binding cassette (ABC) transporter complex"/>
    <property type="evidence" value="ECO:0007669"/>
    <property type="project" value="InterPro"/>
</dbReference>
<dbReference type="Pfam" id="PF00496">
    <property type="entry name" value="SBP_bac_5"/>
    <property type="match status" value="1"/>
</dbReference>
<dbReference type="PROSITE" id="PS51257">
    <property type="entry name" value="PROKAR_LIPOPROTEIN"/>
    <property type="match status" value="1"/>
</dbReference>
<evidence type="ECO:0000313" key="6">
    <source>
        <dbReference type="EMBL" id="PST35762.1"/>
    </source>
</evidence>
<dbReference type="Gene3D" id="3.10.105.10">
    <property type="entry name" value="Dipeptide-binding Protein, Domain 3"/>
    <property type="match status" value="1"/>
</dbReference>
<comment type="similarity">
    <text evidence="2">Belongs to the bacterial solute-binding protein 5 family.</text>
</comment>
<dbReference type="PANTHER" id="PTHR30290:SF9">
    <property type="entry name" value="OLIGOPEPTIDE-BINDING PROTEIN APPA"/>
    <property type="match status" value="1"/>
</dbReference>
<sequence>MKKRENTGKIIGKVFGEARALGVTALAAAVMLSGCGNAGNQAQKGGSGAEQTENVENGENAAENTQTSVIIAMPPTSEPEAGFDPAYGWGAGEHMHEPLIQSTLTVTETDLSIGYDLATDVETSEDGMTWTVTIRDDAKFTDGETLTAEDVAFTYNTLKETSSVNDFSMLKQAEAIDDVTVVFEMERPFAIWSYTMAVTGIVPEHAYGTDYGTHPIGSGRYILKQWDKGQQVILEANPDYYGDAPKMRQVTILFMEEDAAFAAVRAGQVDVAYTAASYADQSVPEFSLLDCETVDNRGFNLPAVPETVREDGVKIGNDFTADVQVRRAINLAIDRQEMIDHVLNGYGSPAYSVCDKMPWYNDEMENISYDVEKAEEMLDAAGWKKNADGIREKGGVKAILEFPYPTGDSVRQALAADTAQQLKEIGIDTSIRGTGWDTAYDEAQSQPLLWGWGAHTPMEFYNIYHTKADTGLAEYSPYANETVDAYMDEALAAPDLESSYELWKKAQWDGETGVSAEGDLPWIWLVNVDHLYWVRDGLHVAEQKVHPHGHGWSIVNNVDRWYYE</sequence>
<dbReference type="RefSeq" id="WP_107001863.1">
    <property type="nucleotide sequence ID" value="NZ_PYLO01000007.1"/>
</dbReference>
<dbReference type="InterPro" id="IPR000914">
    <property type="entry name" value="SBP_5_dom"/>
</dbReference>
<comment type="caution">
    <text evidence="6">The sequence shown here is derived from an EMBL/GenBank/DDBJ whole genome shotgun (WGS) entry which is preliminary data.</text>
</comment>
<dbReference type="Proteomes" id="UP000241048">
    <property type="component" value="Unassembled WGS sequence"/>
</dbReference>
<name>A0A2T3FKH7_9CLOT</name>
<dbReference type="InterPro" id="IPR039424">
    <property type="entry name" value="SBP_5"/>
</dbReference>
<evidence type="ECO:0000256" key="4">
    <source>
        <dbReference type="ARBA" id="ARBA00022729"/>
    </source>
</evidence>
<dbReference type="PIRSF" id="PIRSF002741">
    <property type="entry name" value="MppA"/>
    <property type="match status" value="1"/>
</dbReference>
<dbReference type="CDD" id="cd08518">
    <property type="entry name" value="PBP2_NikA_DppA_OppA_like_19"/>
    <property type="match status" value="1"/>
</dbReference>
<dbReference type="InterPro" id="IPR030678">
    <property type="entry name" value="Peptide/Ni-bd"/>
</dbReference>
<evidence type="ECO:0000256" key="3">
    <source>
        <dbReference type="ARBA" id="ARBA00022448"/>
    </source>
</evidence>
<keyword evidence="7" id="KW-1185">Reference proteome</keyword>
<keyword evidence="3" id="KW-0813">Transport</keyword>
<dbReference type="GO" id="GO:1904680">
    <property type="term" value="F:peptide transmembrane transporter activity"/>
    <property type="evidence" value="ECO:0007669"/>
    <property type="project" value="TreeGrafter"/>
</dbReference>
<dbReference type="GO" id="GO:0015833">
    <property type="term" value="P:peptide transport"/>
    <property type="evidence" value="ECO:0007669"/>
    <property type="project" value="TreeGrafter"/>
</dbReference>
<organism evidence="6 7">
    <name type="scientific">Clostridium fessum</name>
    <dbReference type="NCBI Taxonomy" id="2126740"/>
    <lineage>
        <taxon>Bacteria</taxon>
        <taxon>Bacillati</taxon>
        <taxon>Bacillota</taxon>
        <taxon>Clostridia</taxon>
        <taxon>Eubacteriales</taxon>
        <taxon>Clostridiaceae</taxon>
        <taxon>Clostridium</taxon>
    </lineage>
</organism>
<dbReference type="PROSITE" id="PS01040">
    <property type="entry name" value="SBP_BACTERIAL_5"/>
    <property type="match status" value="1"/>
</dbReference>
<protein>
    <submittedName>
        <fullName evidence="6">ABC transporter substrate-binding protein</fullName>
    </submittedName>
</protein>
<evidence type="ECO:0000256" key="2">
    <source>
        <dbReference type="ARBA" id="ARBA00005695"/>
    </source>
</evidence>
<comment type="subcellular location">
    <subcellularLocation>
        <location evidence="1">Cell membrane</location>
        <topology evidence="1">Lipid-anchor</topology>
    </subcellularLocation>
</comment>
<accession>A0A2T3FKH7</accession>
<evidence type="ECO:0000256" key="1">
    <source>
        <dbReference type="ARBA" id="ARBA00004193"/>
    </source>
</evidence>
<dbReference type="PANTHER" id="PTHR30290">
    <property type="entry name" value="PERIPLASMIC BINDING COMPONENT OF ABC TRANSPORTER"/>
    <property type="match status" value="1"/>
</dbReference>